<dbReference type="PANTHER" id="PTHR42794">
    <property type="entry name" value="HEMIN IMPORT ATP-BINDING PROTEIN HMUV"/>
    <property type="match status" value="1"/>
</dbReference>
<dbReference type="PANTHER" id="PTHR42794:SF1">
    <property type="entry name" value="HEMIN IMPORT ATP-BINDING PROTEIN HMUV"/>
    <property type="match status" value="1"/>
</dbReference>
<keyword evidence="4" id="KW-1278">Translocase</keyword>
<dbReference type="InterPro" id="IPR003439">
    <property type="entry name" value="ABC_transporter-like_ATP-bd"/>
</dbReference>
<dbReference type="SMART" id="SM00382">
    <property type="entry name" value="AAA"/>
    <property type="match status" value="1"/>
</dbReference>
<evidence type="ECO:0000256" key="2">
    <source>
        <dbReference type="ARBA" id="ARBA00022741"/>
    </source>
</evidence>
<evidence type="ECO:0000313" key="8">
    <source>
        <dbReference type="Proteomes" id="UP000076630"/>
    </source>
</evidence>
<name>A0A161SCY9_9FLAO</name>
<evidence type="ECO:0000256" key="1">
    <source>
        <dbReference type="ARBA" id="ARBA00022448"/>
    </source>
</evidence>
<evidence type="ECO:0000256" key="5">
    <source>
        <dbReference type="ARBA" id="ARBA00037066"/>
    </source>
</evidence>
<dbReference type="CDD" id="cd03214">
    <property type="entry name" value="ABC_Iron-Siderophores_B12_Hemin"/>
    <property type="match status" value="1"/>
</dbReference>
<keyword evidence="1" id="KW-0813">Transport</keyword>
<dbReference type="RefSeq" id="WP_038988097.1">
    <property type="nucleotide sequence ID" value="NZ_JWJO01000078.1"/>
</dbReference>
<dbReference type="SUPFAM" id="SSF52540">
    <property type="entry name" value="P-loop containing nucleoside triphosphate hydrolases"/>
    <property type="match status" value="1"/>
</dbReference>
<evidence type="ECO:0000259" key="6">
    <source>
        <dbReference type="PROSITE" id="PS50893"/>
    </source>
</evidence>
<proteinExistence type="predicted"/>
<dbReference type="InterPro" id="IPR017871">
    <property type="entry name" value="ABC_transporter-like_CS"/>
</dbReference>
<dbReference type="OrthoDB" id="9806726at2"/>
<dbReference type="GO" id="GO:0016887">
    <property type="term" value="F:ATP hydrolysis activity"/>
    <property type="evidence" value="ECO:0007669"/>
    <property type="project" value="InterPro"/>
</dbReference>
<dbReference type="Proteomes" id="UP000076630">
    <property type="component" value="Unassembled WGS sequence"/>
</dbReference>
<dbReference type="Pfam" id="PF00005">
    <property type="entry name" value="ABC_tran"/>
    <property type="match status" value="1"/>
</dbReference>
<evidence type="ECO:0000313" key="7">
    <source>
        <dbReference type="EMBL" id="KZE84046.1"/>
    </source>
</evidence>
<sequence>MKQLIHINDLSFSYGKEIVLDKVNASFEQGKLSIILGRNGSGKSTMFNILAGLEKKYEGSVSFDGQERRMIKPGKEQHIRIGFLNQFHQTTFPFTVKEVILTGRASFAKFSPSEQDFEEVEGILSRFGLSHLINKPYTSLSGGERQLVLLCRVLVQKPEVLMLDEPTNHLDLHYQVAVLKCIKQLAQEGTTVLCVMHDPNLAFMYGERFYLMQEKQLIDIQEVQGEELHQLLETTYQLPLHRIDNQGKTMFMPLI</sequence>
<dbReference type="EMBL" id="LQNU01000032">
    <property type="protein sequence ID" value="KZE84046.1"/>
    <property type="molecule type" value="Genomic_DNA"/>
</dbReference>
<dbReference type="InterPro" id="IPR027417">
    <property type="entry name" value="P-loop_NTPase"/>
</dbReference>
<keyword evidence="8" id="KW-1185">Reference proteome</keyword>
<evidence type="ECO:0000256" key="3">
    <source>
        <dbReference type="ARBA" id="ARBA00022840"/>
    </source>
</evidence>
<keyword evidence="3" id="KW-0067">ATP-binding</keyword>
<dbReference type="GO" id="GO:0005524">
    <property type="term" value="F:ATP binding"/>
    <property type="evidence" value="ECO:0007669"/>
    <property type="project" value="UniProtKB-KW"/>
</dbReference>
<evidence type="ECO:0000256" key="4">
    <source>
        <dbReference type="ARBA" id="ARBA00022967"/>
    </source>
</evidence>
<dbReference type="AlphaFoldDB" id="A0A161SCY9"/>
<accession>A0A161SCY9</accession>
<reference evidence="7 8" key="1">
    <citation type="submission" date="2016-01" db="EMBL/GenBank/DDBJ databases">
        <title>Whole genome sequencing of Myroides marinus L41.</title>
        <authorList>
            <person name="Hong K.W."/>
        </authorList>
    </citation>
    <scope>NUCLEOTIDE SEQUENCE [LARGE SCALE GENOMIC DNA]</scope>
    <source>
        <strain evidence="7 8">L41</strain>
    </source>
</reference>
<comment type="function">
    <text evidence="5">Part of the ABC transporter complex HmuTUV involved in hemin import. Responsible for energy coupling to the transport system.</text>
</comment>
<dbReference type="InterPro" id="IPR003593">
    <property type="entry name" value="AAA+_ATPase"/>
</dbReference>
<gene>
    <name evidence="7" type="ORF">AV926_02670</name>
</gene>
<protein>
    <submittedName>
        <fullName evidence="7">Iron ABC transporter</fullName>
    </submittedName>
</protein>
<comment type="caution">
    <text evidence="7">The sequence shown here is derived from an EMBL/GenBank/DDBJ whole genome shotgun (WGS) entry which is preliminary data.</text>
</comment>
<dbReference type="PROSITE" id="PS00211">
    <property type="entry name" value="ABC_TRANSPORTER_1"/>
    <property type="match status" value="1"/>
</dbReference>
<organism evidence="7 8">
    <name type="scientific">Myroides marinus</name>
    <dbReference type="NCBI Taxonomy" id="703342"/>
    <lineage>
        <taxon>Bacteria</taxon>
        <taxon>Pseudomonadati</taxon>
        <taxon>Bacteroidota</taxon>
        <taxon>Flavobacteriia</taxon>
        <taxon>Flavobacteriales</taxon>
        <taxon>Flavobacteriaceae</taxon>
        <taxon>Myroides</taxon>
    </lineage>
</organism>
<keyword evidence="2" id="KW-0547">Nucleotide-binding</keyword>
<dbReference type="PROSITE" id="PS50893">
    <property type="entry name" value="ABC_TRANSPORTER_2"/>
    <property type="match status" value="1"/>
</dbReference>
<dbReference type="Gene3D" id="3.40.50.300">
    <property type="entry name" value="P-loop containing nucleotide triphosphate hydrolases"/>
    <property type="match status" value="1"/>
</dbReference>
<feature type="domain" description="ABC transporter" evidence="6">
    <location>
        <begin position="5"/>
        <end position="239"/>
    </location>
</feature>